<dbReference type="AlphaFoldDB" id="A0A0F9USF5"/>
<reference evidence="1" key="1">
    <citation type="journal article" date="2015" name="Nature">
        <title>Complex archaea that bridge the gap between prokaryotes and eukaryotes.</title>
        <authorList>
            <person name="Spang A."/>
            <person name="Saw J.H."/>
            <person name="Jorgensen S.L."/>
            <person name="Zaremba-Niedzwiedzka K."/>
            <person name="Martijn J."/>
            <person name="Lind A.E."/>
            <person name="van Eijk R."/>
            <person name="Schleper C."/>
            <person name="Guy L."/>
            <person name="Ettema T.J."/>
        </authorList>
    </citation>
    <scope>NUCLEOTIDE SEQUENCE</scope>
</reference>
<dbReference type="EMBL" id="LAZR01000568">
    <property type="protein sequence ID" value="KKN64101.1"/>
    <property type="molecule type" value="Genomic_DNA"/>
</dbReference>
<proteinExistence type="predicted"/>
<gene>
    <name evidence="1" type="ORF">LCGC14_0495280</name>
</gene>
<sequence>MKLCDHCGEVPIGNWQWNAIYLVGKFCSHDCLWAFAHDAYQENVKQFFKELIETGFEVLFGDSTPTTQPTLLLKNENYLVTIKEWKVSPVSYEKWIAKNILEVN</sequence>
<protein>
    <submittedName>
        <fullName evidence="1">Uncharacterized protein</fullName>
    </submittedName>
</protein>
<evidence type="ECO:0000313" key="1">
    <source>
        <dbReference type="EMBL" id="KKN64101.1"/>
    </source>
</evidence>
<organism evidence="1">
    <name type="scientific">marine sediment metagenome</name>
    <dbReference type="NCBI Taxonomy" id="412755"/>
    <lineage>
        <taxon>unclassified sequences</taxon>
        <taxon>metagenomes</taxon>
        <taxon>ecological metagenomes</taxon>
    </lineage>
</organism>
<accession>A0A0F9USF5</accession>
<comment type="caution">
    <text evidence="1">The sequence shown here is derived from an EMBL/GenBank/DDBJ whole genome shotgun (WGS) entry which is preliminary data.</text>
</comment>
<name>A0A0F9USF5_9ZZZZ</name>